<dbReference type="Proteomes" id="UP000324479">
    <property type="component" value="Unassembled WGS sequence"/>
</dbReference>
<protein>
    <recommendedName>
        <fullName evidence="4">Lipocalin-like protein</fullName>
    </recommendedName>
</protein>
<accession>A0A5M6D1K8</accession>
<evidence type="ECO:0000313" key="3">
    <source>
        <dbReference type="Proteomes" id="UP000324479"/>
    </source>
</evidence>
<reference evidence="2 3" key="1">
    <citation type="submission" date="2019-08" db="EMBL/GenBank/DDBJ databases">
        <authorList>
            <person name="Dhanesh K."/>
            <person name="Kumar G."/>
            <person name="Sasikala C."/>
            <person name="Venkata Ramana C."/>
        </authorList>
    </citation>
    <scope>NUCLEOTIDE SEQUENCE [LARGE SCALE GENOMIC DNA]</scope>
    <source>
        <strain evidence="2 3">JC645</strain>
    </source>
</reference>
<evidence type="ECO:0000256" key="1">
    <source>
        <dbReference type="SAM" id="SignalP"/>
    </source>
</evidence>
<sequence length="157" mass="17712">MFRPALLTLAFVFIMNAPLPAAEPLTLMGTLQPWLYPKATMDGAEMSDAETIDVQGNRTRPSVRCKTIMKTPDGAEKVLEFYREKLKSQPDGKPVADDKLANWTGGRSVTYHEGEDDRSVKVYVILVNQENATTSLVISRGEDEDQTHIQWTHYQRI</sequence>
<dbReference type="RefSeq" id="WP_150077783.1">
    <property type="nucleotide sequence ID" value="NZ_VWOX01000010.1"/>
</dbReference>
<evidence type="ECO:0008006" key="4">
    <source>
        <dbReference type="Google" id="ProtNLM"/>
    </source>
</evidence>
<keyword evidence="1" id="KW-0732">Signal</keyword>
<keyword evidence="3" id="KW-1185">Reference proteome</keyword>
<feature type="signal peptide" evidence="1">
    <location>
        <begin position="1"/>
        <end position="21"/>
    </location>
</feature>
<feature type="chain" id="PRO_5024439714" description="Lipocalin-like protein" evidence="1">
    <location>
        <begin position="22"/>
        <end position="157"/>
    </location>
</feature>
<dbReference type="AlphaFoldDB" id="A0A5M6D1K8"/>
<organism evidence="2 3">
    <name type="scientific">Roseiconus nitratireducens</name>
    <dbReference type="NCBI Taxonomy" id="2605748"/>
    <lineage>
        <taxon>Bacteria</taxon>
        <taxon>Pseudomonadati</taxon>
        <taxon>Planctomycetota</taxon>
        <taxon>Planctomycetia</taxon>
        <taxon>Pirellulales</taxon>
        <taxon>Pirellulaceae</taxon>
        <taxon>Roseiconus</taxon>
    </lineage>
</organism>
<comment type="caution">
    <text evidence="2">The sequence shown here is derived from an EMBL/GenBank/DDBJ whole genome shotgun (WGS) entry which is preliminary data.</text>
</comment>
<gene>
    <name evidence="2" type="ORF">FYK55_17670</name>
</gene>
<proteinExistence type="predicted"/>
<evidence type="ECO:0000313" key="2">
    <source>
        <dbReference type="EMBL" id="KAA5541397.1"/>
    </source>
</evidence>
<dbReference type="EMBL" id="VWOX01000010">
    <property type="protein sequence ID" value="KAA5541397.1"/>
    <property type="molecule type" value="Genomic_DNA"/>
</dbReference>
<name>A0A5M6D1K8_9BACT</name>